<organism evidence="10 11">
    <name type="scientific">Fundulus heteroclitus</name>
    <name type="common">Killifish</name>
    <name type="synonym">Mummichog</name>
    <dbReference type="NCBI Taxonomy" id="8078"/>
    <lineage>
        <taxon>Eukaryota</taxon>
        <taxon>Metazoa</taxon>
        <taxon>Chordata</taxon>
        <taxon>Craniata</taxon>
        <taxon>Vertebrata</taxon>
        <taxon>Euteleostomi</taxon>
        <taxon>Actinopterygii</taxon>
        <taxon>Neopterygii</taxon>
        <taxon>Teleostei</taxon>
        <taxon>Neoteleostei</taxon>
        <taxon>Acanthomorphata</taxon>
        <taxon>Ovalentaria</taxon>
        <taxon>Atherinomorphae</taxon>
        <taxon>Cyprinodontiformes</taxon>
        <taxon>Fundulidae</taxon>
        <taxon>Fundulus</taxon>
    </lineage>
</organism>
<dbReference type="FunFam" id="3.90.228.10:FF:000008">
    <property type="entry name" value="Poly [ADP-ribose] polymerase"/>
    <property type="match status" value="1"/>
</dbReference>
<dbReference type="GO" id="GO:1990404">
    <property type="term" value="F:NAD+-protein mono-ADP-ribosyltransferase activity"/>
    <property type="evidence" value="ECO:0007669"/>
    <property type="project" value="TreeGrafter"/>
</dbReference>
<comment type="similarity">
    <text evidence="6">Belongs to the ARTD/PARP family.</text>
</comment>
<accession>A0A3Q2U7S6</accession>
<evidence type="ECO:0000256" key="5">
    <source>
        <dbReference type="ARBA" id="ARBA00023242"/>
    </source>
</evidence>
<dbReference type="InterPro" id="IPR043472">
    <property type="entry name" value="Macro_dom-like"/>
</dbReference>
<evidence type="ECO:0000256" key="4">
    <source>
        <dbReference type="ARBA" id="ARBA00023027"/>
    </source>
</evidence>
<dbReference type="Ensembl" id="ENSFHET00000003836.1">
    <property type="protein sequence ID" value="ENSFHEP00000025990.1"/>
    <property type="gene ID" value="ENSFHEG00000008557.1"/>
</dbReference>
<dbReference type="EC" id="2.4.2.-" evidence="7"/>
<dbReference type="AlphaFoldDB" id="A0A3Q2U7S6"/>
<evidence type="ECO:0000256" key="2">
    <source>
        <dbReference type="ARBA" id="ARBA00022676"/>
    </source>
</evidence>
<evidence type="ECO:0000256" key="1">
    <source>
        <dbReference type="ARBA" id="ARBA00004123"/>
    </source>
</evidence>
<comment type="subcellular location">
    <subcellularLocation>
        <location evidence="1">Nucleus</location>
    </subcellularLocation>
</comment>
<dbReference type="GO" id="GO:0003714">
    <property type="term" value="F:transcription corepressor activity"/>
    <property type="evidence" value="ECO:0007669"/>
    <property type="project" value="TreeGrafter"/>
</dbReference>
<keyword evidence="5" id="KW-0539">Nucleus</keyword>
<dbReference type="GO" id="GO:0005634">
    <property type="term" value="C:nucleus"/>
    <property type="evidence" value="ECO:0007669"/>
    <property type="project" value="UniProtKB-SubCell"/>
</dbReference>
<reference evidence="10" key="2">
    <citation type="submission" date="2025-09" db="UniProtKB">
        <authorList>
            <consortium name="Ensembl"/>
        </authorList>
    </citation>
    <scope>IDENTIFICATION</scope>
</reference>
<dbReference type="GO" id="GO:0010629">
    <property type="term" value="P:negative regulation of gene expression"/>
    <property type="evidence" value="ECO:0007669"/>
    <property type="project" value="TreeGrafter"/>
</dbReference>
<dbReference type="SUPFAM" id="SSF56399">
    <property type="entry name" value="ADP-ribosylation"/>
    <property type="match status" value="1"/>
</dbReference>
<dbReference type="Gene3D" id="3.40.220.10">
    <property type="entry name" value="Leucine Aminopeptidase, subunit E, domain 1"/>
    <property type="match status" value="1"/>
</dbReference>
<keyword evidence="3 7" id="KW-0808">Transferase</keyword>
<dbReference type="GO" id="GO:0005737">
    <property type="term" value="C:cytoplasm"/>
    <property type="evidence" value="ECO:0007669"/>
    <property type="project" value="TreeGrafter"/>
</dbReference>
<reference evidence="10" key="1">
    <citation type="submission" date="2025-08" db="UniProtKB">
        <authorList>
            <consortium name="Ensembl"/>
        </authorList>
    </citation>
    <scope>IDENTIFICATION</scope>
</reference>
<dbReference type="Gene3D" id="3.90.228.10">
    <property type="match status" value="1"/>
</dbReference>
<dbReference type="PROSITE" id="PS51059">
    <property type="entry name" value="PARP_CATALYTIC"/>
    <property type="match status" value="1"/>
</dbReference>
<feature type="domain" description="PARP catalytic" evidence="8">
    <location>
        <begin position="327"/>
        <end position="522"/>
    </location>
</feature>
<protein>
    <recommendedName>
        <fullName evidence="7">Poly [ADP-ribose] polymerase</fullName>
        <shortName evidence="7">PARP</shortName>
        <ecNumber evidence="7">2.4.2.-</ecNumber>
    </recommendedName>
</protein>
<evidence type="ECO:0000256" key="3">
    <source>
        <dbReference type="ARBA" id="ARBA00022679"/>
    </source>
</evidence>
<dbReference type="PANTHER" id="PTHR14453">
    <property type="entry name" value="PARP/ZINC FINGER CCCH TYPE DOMAIN CONTAINING PROTEIN"/>
    <property type="match status" value="1"/>
</dbReference>
<dbReference type="InterPro" id="IPR012317">
    <property type="entry name" value="Poly(ADP-ribose)pol_cat_dom"/>
</dbReference>
<dbReference type="CDD" id="cd01439">
    <property type="entry name" value="TCCD_inducible_PARP_like"/>
    <property type="match status" value="1"/>
</dbReference>
<evidence type="ECO:0000259" key="9">
    <source>
        <dbReference type="PROSITE" id="PS51154"/>
    </source>
</evidence>
<dbReference type="Pfam" id="PF01661">
    <property type="entry name" value="Macro"/>
    <property type="match status" value="1"/>
</dbReference>
<evidence type="ECO:0000256" key="7">
    <source>
        <dbReference type="RuleBase" id="RU362114"/>
    </source>
</evidence>
<keyword evidence="4 7" id="KW-0520">NAD</keyword>
<sequence>MFSVGVPADLIHSTQPGLLGCKEIIHASFKSNSDVIRKTCKKILNLCESKGFGSVAFPAVNTGQGGLSPDTASKAMLDGMASTIRDMNPTSLSLIRIVIMQEASPCSVGVFGLNKARQQLKKIGKKCSRLSAGLSKSDQSFMSLKPQPTVLRVISCGPDVTKAVKRDLELIVQQELFERTVDVHSFHKLDAMELDAVQAKIKVTGISLEHKTIASGTSRGRDRSGSGQDVYVLKGLKEDVLSVTELINQSVQRALEEDLTEKEEALCALTIQWAMKDDNGEWQELSLRENYMLEDANSQEKVHTMFTLPPYKCGILNFLGVISAIALELPPHWEPMHNDVFKKVELLPNSQEYQEIAGGFHKTTTYKIHKIERVQNMYLWNAFSLCRQRILAKNGPAELGEMFLYHGTSVASCDCIERDRFDRSYAGTHAALYGKGVYFAVNAKYSADRYSPADQSGMKRLYVARVLTGRYTVGNSSMKAPPPRGTDRTDCFDSLVDNQQQPAMFVIFHDDQAYPEYLITFS</sequence>
<feature type="domain" description="Macro" evidence="9">
    <location>
        <begin position="1"/>
        <end position="103"/>
    </location>
</feature>
<evidence type="ECO:0000313" key="11">
    <source>
        <dbReference type="Proteomes" id="UP000265000"/>
    </source>
</evidence>
<evidence type="ECO:0000256" key="6">
    <source>
        <dbReference type="ARBA" id="ARBA00024347"/>
    </source>
</evidence>
<name>A0A3Q2U7S6_FUNHE</name>
<dbReference type="InterPro" id="IPR002589">
    <property type="entry name" value="Macro_dom"/>
</dbReference>
<dbReference type="SUPFAM" id="SSF52949">
    <property type="entry name" value="Macro domain-like"/>
    <property type="match status" value="1"/>
</dbReference>
<dbReference type="Pfam" id="PF00644">
    <property type="entry name" value="PARP"/>
    <property type="match status" value="1"/>
</dbReference>
<dbReference type="InterPro" id="IPR052056">
    <property type="entry name" value="Mono-ARTD/PARP"/>
</dbReference>
<dbReference type="GO" id="GO:0003950">
    <property type="term" value="F:NAD+ poly-ADP-ribosyltransferase activity"/>
    <property type="evidence" value="ECO:0007669"/>
    <property type="project" value="UniProtKB-UniRule"/>
</dbReference>
<dbReference type="Proteomes" id="UP000265000">
    <property type="component" value="Unplaced"/>
</dbReference>
<keyword evidence="2 7" id="KW-0328">Glycosyltransferase</keyword>
<evidence type="ECO:0000259" key="8">
    <source>
        <dbReference type="PROSITE" id="PS51059"/>
    </source>
</evidence>
<dbReference type="GeneTree" id="ENSGT00940000154311"/>
<keyword evidence="11" id="KW-1185">Reference proteome</keyword>
<dbReference type="GO" id="GO:0070212">
    <property type="term" value="P:protein poly-ADP-ribosylation"/>
    <property type="evidence" value="ECO:0007669"/>
    <property type="project" value="TreeGrafter"/>
</dbReference>
<proteinExistence type="inferred from homology"/>
<dbReference type="PANTHER" id="PTHR14453:SF107">
    <property type="entry name" value="POLY [ADP-RIBOSE] POLYMERASE"/>
    <property type="match status" value="1"/>
</dbReference>
<evidence type="ECO:0000313" key="10">
    <source>
        <dbReference type="Ensembl" id="ENSFHEP00000025990.1"/>
    </source>
</evidence>
<dbReference type="PROSITE" id="PS51154">
    <property type="entry name" value="MACRO"/>
    <property type="match status" value="1"/>
</dbReference>